<dbReference type="InterPro" id="IPR051324">
    <property type="entry name" value="Stress/Tellurium_Resist"/>
</dbReference>
<accession>A0ABY6F4P8</accession>
<evidence type="ECO:0000259" key="2">
    <source>
        <dbReference type="Pfam" id="PF02342"/>
    </source>
</evidence>
<dbReference type="Gene3D" id="2.60.60.30">
    <property type="entry name" value="sav2460 like domains"/>
    <property type="match status" value="1"/>
</dbReference>
<keyword evidence="1" id="KW-0778">Tellurium resistance</keyword>
<organism evidence="3 4">
    <name type="scientific">Moraxella nasicaprae</name>
    <dbReference type="NCBI Taxonomy" id="2904122"/>
    <lineage>
        <taxon>Bacteria</taxon>
        <taxon>Pseudomonadati</taxon>
        <taxon>Pseudomonadota</taxon>
        <taxon>Gammaproteobacteria</taxon>
        <taxon>Moraxellales</taxon>
        <taxon>Moraxellaceae</taxon>
        <taxon>Moraxella</taxon>
    </lineage>
</organism>
<gene>
    <name evidence="3" type="ORF">LU297_01025</name>
</gene>
<dbReference type="InterPro" id="IPR003325">
    <property type="entry name" value="TerD"/>
</dbReference>
<dbReference type="PANTHER" id="PTHR32097:SF17">
    <property type="entry name" value="CAMP-BINDING PROTEIN 1-RELATED"/>
    <property type="match status" value="1"/>
</dbReference>
<evidence type="ECO:0000256" key="1">
    <source>
        <dbReference type="ARBA" id="ARBA00022686"/>
    </source>
</evidence>
<name>A0ABY6F4P8_9GAMM</name>
<evidence type="ECO:0000313" key="3">
    <source>
        <dbReference type="EMBL" id="UXZ05068.1"/>
    </source>
</evidence>
<keyword evidence="4" id="KW-1185">Reference proteome</keyword>
<dbReference type="EMBL" id="CP089977">
    <property type="protein sequence ID" value="UXZ05068.1"/>
    <property type="molecule type" value="Genomic_DNA"/>
</dbReference>
<dbReference type="PANTHER" id="PTHR32097">
    <property type="entry name" value="CAMP-BINDING PROTEIN 1-RELATED"/>
    <property type="match status" value="1"/>
</dbReference>
<dbReference type="Proteomes" id="UP001063782">
    <property type="component" value="Chromosome"/>
</dbReference>
<proteinExistence type="predicted"/>
<evidence type="ECO:0000313" key="4">
    <source>
        <dbReference type="Proteomes" id="UP001063782"/>
    </source>
</evidence>
<feature type="domain" description="TerD" evidence="2">
    <location>
        <begin position="43"/>
        <end position="194"/>
    </location>
</feature>
<dbReference type="RefSeq" id="WP_263076569.1">
    <property type="nucleotide sequence ID" value="NZ_CP089977.1"/>
</dbReference>
<sequence length="224" mass="25650">MNETNHPMPLQRHFTPKTLNELGLIGSSLNISLSYQETIIAKSGMQKLLSKLPLMDKSPTTSMDLDLSCLLFDINHQFMEAIWYGRLRNDNQSIRHSGDALLGAKNFEQSLISQEEIRLRPDEFDPATHHLIFVLSSHHRQSVHLANKGVVQLSDNENNIADSVALSDLPESQAFILWHLHKHEQDWQVIAPMQPITTDFVRADGIEQLAWNIKQYLHNASNRW</sequence>
<protein>
    <submittedName>
        <fullName evidence="3">TerD family protein</fullName>
    </submittedName>
</protein>
<dbReference type="Pfam" id="PF02342">
    <property type="entry name" value="TerD"/>
    <property type="match status" value="1"/>
</dbReference>
<reference evidence="3" key="1">
    <citation type="submission" date="2021-12" db="EMBL/GenBank/DDBJ databases">
        <title>taxonomy of Moraxella sp. ZY201224.</title>
        <authorList>
            <person name="Li F."/>
        </authorList>
    </citation>
    <scope>NUCLEOTIDE SEQUENCE</scope>
    <source>
        <strain evidence="3">ZY201224</strain>
    </source>
</reference>
<dbReference type="CDD" id="cd06974">
    <property type="entry name" value="TerD_like"/>
    <property type="match status" value="1"/>
</dbReference>